<dbReference type="Gene3D" id="3.40.50.1010">
    <property type="entry name" value="5'-nuclease"/>
    <property type="match status" value="1"/>
</dbReference>
<dbReference type="RefSeq" id="WP_289458731.1">
    <property type="nucleotide sequence ID" value="NZ_JAUCML010000004.1"/>
</dbReference>
<evidence type="ECO:0000313" key="8">
    <source>
        <dbReference type="EMBL" id="MDM7885167.1"/>
    </source>
</evidence>
<keyword evidence="2 6" id="KW-0540">Nuclease</keyword>
<proteinExistence type="inferred from homology"/>
<keyword evidence="6" id="KW-0800">Toxin</keyword>
<comment type="similarity">
    <text evidence="6">Belongs to the PINc/VapC protein family.</text>
</comment>
<evidence type="ECO:0000256" key="4">
    <source>
        <dbReference type="ARBA" id="ARBA00022801"/>
    </source>
</evidence>
<evidence type="ECO:0000256" key="1">
    <source>
        <dbReference type="ARBA" id="ARBA00022649"/>
    </source>
</evidence>
<evidence type="ECO:0000256" key="3">
    <source>
        <dbReference type="ARBA" id="ARBA00022723"/>
    </source>
</evidence>
<dbReference type="InterPro" id="IPR029060">
    <property type="entry name" value="PIN-like_dom_sf"/>
</dbReference>
<accession>A0ABT7T886</accession>
<dbReference type="CDD" id="cd09873">
    <property type="entry name" value="PIN_Pae0151-like"/>
    <property type="match status" value="1"/>
</dbReference>
<dbReference type="Proteomes" id="UP001237823">
    <property type="component" value="Unassembled WGS sequence"/>
</dbReference>
<name>A0ABT7T886_9MICO</name>
<keyword evidence="3 6" id="KW-0479">Metal-binding</keyword>
<organism evidence="8 9">
    <name type="scientific">Curtobacterium citri</name>
    <dbReference type="NCBI Taxonomy" id="3055139"/>
    <lineage>
        <taxon>Bacteria</taxon>
        <taxon>Bacillati</taxon>
        <taxon>Actinomycetota</taxon>
        <taxon>Actinomycetes</taxon>
        <taxon>Micrococcales</taxon>
        <taxon>Microbacteriaceae</taxon>
        <taxon>Curtobacterium</taxon>
    </lineage>
</organism>
<keyword evidence="1 6" id="KW-1277">Toxin-antitoxin system</keyword>
<dbReference type="HAMAP" id="MF_00265">
    <property type="entry name" value="VapC_Nob1"/>
    <property type="match status" value="1"/>
</dbReference>
<evidence type="ECO:0000256" key="5">
    <source>
        <dbReference type="ARBA" id="ARBA00022842"/>
    </source>
</evidence>
<keyword evidence="5 6" id="KW-0460">Magnesium</keyword>
<feature type="binding site" evidence="6">
    <location>
        <position position="93"/>
    </location>
    <ligand>
        <name>Mg(2+)</name>
        <dbReference type="ChEBI" id="CHEBI:18420"/>
    </ligand>
</feature>
<dbReference type="Pfam" id="PF01850">
    <property type="entry name" value="PIN"/>
    <property type="match status" value="1"/>
</dbReference>
<evidence type="ECO:0000313" key="9">
    <source>
        <dbReference type="Proteomes" id="UP001237823"/>
    </source>
</evidence>
<dbReference type="SUPFAM" id="SSF88723">
    <property type="entry name" value="PIN domain-like"/>
    <property type="match status" value="1"/>
</dbReference>
<dbReference type="InterPro" id="IPR002716">
    <property type="entry name" value="PIN_dom"/>
</dbReference>
<dbReference type="InterPro" id="IPR044153">
    <property type="entry name" value="PIN_Pae0151-like"/>
</dbReference>
<evidence type="ECO:0000256" key="2">
    <source>
        <dbReference type="ARBA" id="ARBA00022722"/>
    </source>
</evidence>
<evidence type="ECO:0000259" key="7">
    <source>
        <dbReference type="Pfam" id="PF01850"/>
    </source>
</evidence>
<protein>
    <recommendedName>
        <fullName evidence="6">Ribonuclease VapC</fullName>
        <shortName evidence="6">RNase VapC</shortName>
        <ecNumber evidence="6">3.1.-.-</ecNumber>
    </recommendedName>
    <alternativeName>
        <fullName evidence="6">Toxin VapC</fullName>
    </alternativeName>
</protein>
<reference evidence="8 9" key="1">
    <citation type="submission" date="2023-06" db="EMBL/GenBank/DDBJ databases">
        <authorList>
            <person name="Feng G."/>
            <person name="Li J."/>
            <person name="Zhu H."/>
        </authorList>
    </citation>
    <scope>NUCLEOTIDE SEQUENCE [LARGE SCALE GENOMIC DNA]</scope>
    <source>
        <strain evidence="8 9">RHCKG23</strain>
    </source>
</reference>
<feature type="binding site" evidence="6">
    <location>
        <position position="5"/>
    </location>
    <ligand>
        <name>Mg(2+)</name>
        <dbReference type="ChEBI" id="CHEBI:18420"/>
    </ligand>
</feature>
<comment type="caution">
    <text evidence="8">The sequence shown here is derived from an EMBL/GenBank/DDBJ whole genome shotgun (WGS) entry which is preliminary data.</text>
</comment>
<feature type="domain" description="PIN" evidence="7">
    <location>
        <begin position="2"/>
        <end position="119"/>
    </location>
</feature>
<evidence type="ECO:0000256" key="6">
    <source>
        <dbReference type="HAMAP-Rule" id="MF_00265"/>
    </source>
</evidence>
<dbReference type="InterPro" id="IPR022907">
    <property type="entry name" value="VapC_family"/>
</dbReference>
<keyword evidence="9" id="KW-1185">Reference proteome</keyword>
<keyword evidence="4 6" id="KW-0378">Hydrolase</keyword>
<dbReference type="EC" id="3.1.-.-" evidence="6"/>
<dbReference type="EMBL" id="JAUCML010000004">
    <property type="protein sequence ID" value="MDM7885167.1"/>
    <property type="molecule type" value="Genomic_DNA"/>
</dbReference>
<comment type="cofactor">
    <cofactor evidence="6">
        <name>Mg(2+)</name>
        <dbReference type="ChEBI" id="CHEBI:18420"/>
    </cofactor>
</comment>
<sequence length="139" mass="14980">MIVLDANVVIALLDEDDGSHERARDLIDDHEWDEFCTSALTLGEMLVRPAERGHADREHGAVERLGVTVLPVTSSTAVAAARVRAGRRLQMPDAIILATARAAGGQLATFDRKLRRIARSEGVVIAELYDDGGPGPFPV</sequence>
<gene>
    <name evidence="6" type="primary">vapC</name>
    <name evidence="8" type="ORF">QUG92_08615</name>
</gene>
<comment type="function">
    <text evidence="6">Toxic component of a toxin-antitoxin (TA) system. An RNase.</text>
</comment>